<feature type="transmembrane region" description="Helical" evidence="9">
    <location>
        <begin position="135"/>
        <end position="155"/>
    </location>
</feature>
<organism evidence="11">
    <name type="scientific">Capitella teleta</name>
    <name type="common">Polychaete worm</name>
    <dbReference type="NCBI Taxonomy" id="283909"/>
    <lineage>
        <taxon>Eukaryota</taxon>
        <taxon>Metazoa</taxon>
        <taxon>Spiralia</taxon>
        <taxon>Lophotrochozoa</taxon>
        <taxon>Annelida</taxon>
        <taxon>Polychaeta</taxon>
        <taxon>Sedentaria</taxon>
        <taxon>Scolecida</taxon>
        <taxon>Capitellidae</taxon>
        <taxon>Capitella</taxon>
    </lineage>
</organism>
<feature type="transmembrane region" description="Helical" evidence="9">
    <location>
        <begin position="108"/>
        <end position="128"/>
    </location>
</feature>
<comment type="subcellular location">
    <subcellularLocation>
        <location evidence="1">Apical cell membrane</location>
        <topology evidence="1">Multi-pass membrane protein</topology>
    </subcellularLocation>
</comment>
<dbReference type="SUPFAM" id="SSF103473">
    <property type="entry name" value="MFS general substrate transporter"/>
    <property type="match status" value="1"/>
</dbReference>
<proteinExistence type="predicted"/>
<keyword evidence="4 9" id="KW-1133">Transmembrane helix</keyword>
<evidence type="ECO:0000256" key="1">
    <source>
        <dbReference type="ARBA" id="ARBA00004424"/>
    </source>
</evidence>
<dbReference type="FunFam" id="1.20.1250.20:FF:000297">
    <property type="entry name" value="Solute carrier family 22 member 18"/>
    <property type="match status" value="1"/>
</dbReference>
<keyword evidence="13" id="KW-1185">Reference proteome</keyword>
<dbReference type="Gene3D" id="1.20.1250.20">
    <property type="entry name" value="MFS general substrate transporter like domains"/>
    <property type="match status" value="1"/>
</dbReference>
<feature type="transmembrane region" description="Helical" evidence="9">
    <location>
        <begin position="348"/>
        <end position="374"/>
    </location>
</feature>
<dbReference type="EMBL" id="AMQN01005351">
    <property type="status" value="NOT_ANNOTATED_CDS"/>
    <property type="molecule type" value="Genomic_DNA"/>
</dbReference>
<keyword evidence="2" id="KW-1003">Cell membrane</keyword>
<evidence type="ECO:0000256" key="9">
    <source>
        <dbReference type="SAM" id="Phobius"/>
    </source>
</evidence>
<feature type="transmembrane region" description="Helical" evidence="9">
    <location>
        <begin position="196"/>
        <end position="215"/>
    </location>
</feature>
<dbReference type="InterPro" id="IPR001958">
    <property type="entry name" value="Tet-R_TetA/multi-R_MdtG-like"/>
</dbReference>
<evidence type="ECO:0000256" key="3">
    <source>
        <dbReference type="ARBA" id="ARBA00022692"/>
    </source>
</evidence>
<feature type="compositionally biased region" description="Polar residues" evidence="8">
    <location>
        <begin position="23"/>
        <end position="33"/>
    </location>
</feature>
<feature type="region of interest" description="Disordered" evidence="8">
    <location>
        <begin position="1"/>
        <end position="51"/>
    </location>
</feature>
<feature type="transmembrane region" description="Helical" evidence="9">
    <location>
        <begin position="227"/>
        <end position="246"/>
    </location>
</feature>
<evidence type="ECO:0000256" key="2">
    <source>
        <dbReference type="ARBA" id="ARBA00022475"/>
    </source>
</evidence>
<dbReference type="OMA" id="RLMKYPR"/>
<feature type="domain" description="Major facilitator superfamily (MFS) profile" evidence="10">
    <location>
        <begin position="74"/>
        <end position="453"/>
    </location>
</feature>
<evidence type="ECO:0000256" key="4">
    <source>
        <dbReference type="ARBA" id="ARBA00022989"/>
    </source>
</evidence>
<dbReference type="PROSITE" id="PS50850">
    <property type="entry name" value="MFS"/>
    <property type="match status" value="1"/>
</dbReference>
<evidence type="ECO:0000256" key="6">
    <source>
        <dbReference type="ARBA" id="ARBA00078639"/>
    </source>
</evidence>
<feature type="transmembrane region" description="Helical" evidence="9">
    <location>
        <begin position="425"/>
        <end position="450"/>
    </location>
</feature>
<dbReference type="GO" id="GO:0005635">
    <property type="term" value="C:nuclear envelope"/>
    <property type="evidence" value="ECO:0007669"/>
    <property type="project" value="TreeGrafter"/>
</dbReference>
<evidence type="ECO:0000256" key="7">
    <source>
        <dbReference type="ARBA" id="ARBA00093348"/>
    </source>
</evidence>
<reference evidence="11 13" key="2">
    <citation type="journal article" date="2013" name="Nature">
        <title>Insights into bilaterian evolution from three spiralian genomes.</title>
        <authorList>
            <person name="Simakov O."/>
            <person name="Marletaz F."/>
            <person name="Cho S.J."/>
            <person name="Edsinger-Gonzales E."/>
            <person name="Havlak P."/>
            <person name="Hellsten U."/>
            <person name="Kuo D.H."/>
            <person name="Larsson T."/>
            <person name="Lv J."/>
            <person name="Arendt D."/>
            <person name="Savage R."/>
            <person name="Osoegawa K."/>
            <person name="de Jong P."/>
            <person name="Grimwood J."/>
            <person name="Chapman J.A."/>
            <person name="Shapiro H."/>
            <person name="Aerts A."/>
            <person name="Otillar R.P."/>
            <person name="Terry A.Y."/>
            <person name="Boore J.L."/>
            <person name="Grigoriev I.V."/>
            <person name="Lindberg D.R."/>
            <person name="Seaver E.C."/>
            <person name="Weisblat D.A."/>
            <person name="Putnam N.H."/>
            <person name="Rokhsar D.S."/>
        </authorList>
    </citation>
    <scope>NUCLEOTIDE SEQUENCE</scope>
    <source>
        <strain evidence="11 13">I ESC-2004</strain>
    </source>
</reference>
<dbReference type="Proteomes" id="UP000014760">
    <property type="component" value="Unassembled WGS sequence"/>
</dbReference>
<reference evidence="13" key="1">
    <citation type="submission" date="2012-12" db="EMBL/GenBank/DDBJ databases">
        <authorList>
            <person name="Hellsten U."/>
            <person name="Grimwood J."/>
            <person name="Chapman J.A."/>
            <person name="Shapiro H."/>
            <person name="Aerts A."/>
            <person name="Otillar R.P."/>
            <person name="Terry A.Y."/>
            <person name="Boore J.L."/>
            <person name="Simakov O."/>
            <person name="Marletaz F."/>
            <person name="Cho S.-J."/>
            <person name="Edsinger-Gonzales E."/>
            <person name="Havlak P."/>
            <person name="Kuo D.-H."/>
            <person name="Larsson T."/>
            <person name="Lv J."/>
            <person name="Arendt D."/>
            <person name="Savage R."/>
            <person name="Osoegawa K."/>
            <person name="de Jong P."/>
            <person name="Lindberg D.R."/>
            <person name="Seaver E.C."/>
            <person name="Weisblat D.A."/>
            <person name="Putnam N.H."/>
            <person name="Grigoriev I.V."/>
            <person name="Rokhsar D.S."/>
        </authorList>
    </citation>
    <scope>NUCLEOTIDE SEQUENCE</scope>
    <source>
        <strain evidence="13">I ESC-2004</strain>
    </source>
</reference>
<keyword evidence="3 9" id="KW-0812">Transmembrane</keyword>
<evidence type="ECO:0000313" key="13">
    <source>
        <dbReference type="Proteomes" id="UP000014760"/>
    </source>
</evidence>
<evidence type="ECO:0000313" key="11">
    <source>
        <dbReference type="EMBL" id="ELU12622.1"/>
    </source>
</evidence>
<dbReference type="Pfam" id="PF07690">
    <property type="entry name" value="MFS_1"/>
    <property type="match status" value="1"/>
</dbReference>
<dbReference type="CDD" id="cd17331">
    <property type="entry name" value="MFS_SLC22A18"/>
    <property type="match status" value="1"/>
</dbReference>
<evidence type="ECO:0000259" key="10">
    <source>
        <dbReference type="PROSITE" id="PS50850"/>
    </source>
</evidence>
<reference evidence="12" key="3">
    <citation type="submission" date="2015-06" db="UniProtKB">
        <authorList>
            <consortium name="EnsemblMetazoa"/>
        </authorList>
    </citation>
    <scope>IDENTIFICATION</scope>
</reference>
<dbReference type="HOGENOM" id="CLU_001265_10_1_1"/>
<sequence length="457" mass="49142">MKLRPLPLDLPKEGDNGSDDDNSVTQENAATSDENSEGDKSPPAKVTEPLLSPKDDFSVSFRTVRIGGRSFKVTSIITHLNICLYATCFWIQIGALPYLTKKLGLDPVFFGYLQTTFAVVQLCGGPLFGRFGDIYGARAAMVLAFVSASLSYSILGFADSTFLLFLSRFPSVFMHAMQAGQMVITDTTESRSRAEAMGFLGLSYGIGMVVGPFVGGLITKGFDEQHAAFVACAGSFASIALSLYFIPSVTKKTKAETKSTSQIFNLSRLLAVVKHPDAISLLIVKFISGIPIGVFQSMFAVIAMDTFKLAPDENGFLMSYVGVLTMITQGIGIGFLAKRTTEFGSIKLGAFILIWTYILLSFVSTVWQLCVVLIPLCMGLTLMNVVISSALTNTVPESDTGTILGVNMAVNSLIRSMSPTIGGIMFNHIGFASFGYLGTVGSVLTTLFLLSRNRKAT</sequence>
<protein>
    <recommendedName>
        <fullName evidence="6">Organic cation transporter-like protein 2</fullName>
    </recommendedName>
</protein>
<dbReference type="InterPro" id="IPR011701">
    <property type="entry name" value="MFS"/>
</dbReference>
<evidence type="ECO:0000256" key="5">
    <source>
        <dbReference type="ARBA" id="ARBA00023136"/>
    </source>
</evidence>
<dbReference type="GO" id="GO:0016324">
    <property type="term" value="C:apical plasma membrane"/>
    <property type="evidence" value="ECO:0007669"/>
    <property type="project" value="UniProtKB-SubCell"/>
</dbReference>
<evidence type="ECO:0000313" key="12">
    <source>
        <dbReference type="EnsemblMetazoa" id="CapteP166600"/>
    </source>
</evidence>
<dbReference type="InterPro" id="IPR036259">
    <property type="entry name" value="MFS_trans_sf"/>
</dbReference>
<dbReference type="PRINTS" id="PR01035">
    <property type="entry name" value="TCRTETA"/>
</dbReference>
<name>R7V2B5_CAPTE</name>
<evidence type="ECO:0000256" key="8">
    <source>
        <dbReference type="SAM" id="MobiDB-lite"/>
    </source>
</evidence>
<feature type="transmembrane region" description="Helical" evidence="9">
    <location>
        <begin position="76"/>
        <end position="96"/>
    </location>
</feature>
<dbReference type="PANTHER" id="PTHR24002:SF3">
    <property type="entry name" value="SOLUTE CARRIER FAMILY 22 MEMBER 18"/>
    <property type="match status" value="1"/>
</dbReference>
<dbReference type="InterPro" id="IPR020846">
    <property type="entry name" value="MFS_dom"/>
</dbReference>
<keyword evidence="5 9" id="KW-0472">Membrane</keyword>
<dbReference type="AlphaFoldDB" id="R7V2B5"/>
<dbReference type="PANTHER" id="PTHR24002">
    <property type="entry name" value="SOLUTE CARRIER FAMILY 22 MEMBER 18"/>
    <property type="match status" value="1"/>
</dbReference>
<dbReference type="EnsemblMetazoa" id="CapteT166600">
    <property type="protein sequence ID" value="CapteP166600"/>
    <property type="gene ID" value="CapteG166600"/>
</dbReference>
<feature type="transmembrane region" description="Helical" evidence="9">
    <location>
        <begin position="278"/>
        <end position="304"/>
    </location>
</feature>
<gene>
    <name evidence="11" type="ORF">CAPTEDRAFT_166600</name>
</gene>
<accession>R7V2B5</accession>
<dbReference type="GO" id="GO:0022857">
    <property type="term" value="F:transmembrane transporter activity"/>
    <property type="evidence" value="ECO:0007669"/>
    <property type="project" value="InterPro"/>
</dbReference>
<dbReference type="EMBL" id="KB295796">
    <property type="protein sequence ID" value="ELU12622.1"/>
    <property type="molecule type" value="Genomic_DNA"/>
</dbReference>
<comment type="function">
    <text evidence="7">May act as a transporter of organic cations based on a proton efflux antiport mechanism. May play a role in the transport of chloroquine and quinidine-related compounds in kidney. Plays a role in the regulation of lipid metabolism.</text>
</comment>
<dbReference type="OrthoDB" id="440553at2759"/>
<feature type="transmembrane region" description="Helical" evidence="9">
    <location>
        <begin position="316"/>
        <end position="336"/>
    </location>
</feature>